<dbReference type="STRING" id="371731.Rsw2DRAFT_2906"/>
<dbReference type="CDD" id="cd00130">
    <property type="entry name" value="PAS"/>
    <property type="match status" value="1"/>
</dbReference>
<dbReference type="InterPro" id="IPR000014">
    <property type="entry name" value="PAS"/>
</dbReference>
<comment type="caution">
    <text evidence="1">The sequence shown here is derived from an EMBL/GenBank/DDBJ whole genome shotgun (WGS) entry which is preliminary data.</text>
</comment>
<accession>C8S4C8</accession>
<gene>
    <name evidence="1" type="ORF">Rsw2DRAFT_2906</name>
</gene>
<dbReference type="Gene3D" id="3.30.450.20">
    <property type="entry name" value="PAS domain"/>
    <property type="match status" value="1"/>
</dbReference>
<dbReference type="eggNOG" id="COG0840">
    <property type="taxonomic scope" value="Bacteria"/>
</dbReference>
<dbReference type="RefSeq" id="WP_008032250.1">
    <property type="nucleotide sequence ID" value="NZ_ACYY01000024.1"/>
</dbReference>
<dbReference type="Proteomes" id="UP000010121">
    <property type="component" value="Unassembled WGS sequence"/>
</dbReference>
<dbReference type="EMBL" id="ACYY01000024">
    <property type="protein sequence ID" value="EEW24187.1"/>
    <property type="molecule type" value="Genomic_DNA"/>
</dbReference>
<proteinExistence type="predicted"/>
<evidence type="ECO:0000313" key="1">
    <source>
        <dbReference type="EMBL" id="EEW24187.1"/>
    </source>
</evidence>
<organism evidence="1 2">
    <name type="scientific">Rhodobacter ferrooxidans</name>
    <dbReference type="NCBI Taxonomy" id="371731"/>
    <lineage>
        <taxon>Bacteria</taxon>
        <taxon>Pseudomonadati</taxon>
        <taxon>Pseudomonadota</taxon>
        <taxon>Alphaproteobacteria</taxon>
        <taxon>Rhodobacterales</taxon>
        <taxon>Rhodobacter group</taxon>
        <taxon>Rhodobacter</taxon>
    </lineage>
</organism>
<protein>
    <recommendedName>
        <fullName evidence="3">PAS/PAC sensor protein</fullName>
    </recommendedName>
</protein>
<evidence type="ECO:0000313" key="2">
    <source>
        <dbReference type="Proteomes" id="UP000010121"/>
    </source>
</evidence>
<reference evidence="1 2" key="1">
    <citation type="submission" date="2009-08" db="EMBL/GenBank/DDBJ databases">
        <title>The draft genome of Rhodobacter sp. SW2.</title>
        <authorList>
            <consortium name="US DOE Joint Genome Institute (JGI-PGF)"/>
            <person name="Lucas S."/>
            <person name="Copeland A."/>
            <person name="Lapidus A."/>
            <person name="Glavina del Rio T."/>
            <person name="Tice H."/>
            <person name="Bruce D."/>
            <person name="Goodwin L."/>
            <person name="Pitluck S."/>
            <person name="Larimer F."/>
            <person name="Land M.L."/>
            <person name="Hauser L."/>
            <person name="Emerson D."/>
        </authorList>
    </citation>
    <scope>NUCLEOTIDE SEQUENCE [LARGE SCALE GENOMIC DNA]</scope>
    <source>
        <strain evidence="1 2">SW2</strain>
    </source>
</reference>
<dbReference type="AlphaFoldDB" id="C8S4C8"/>
<dbReference type="SUPFAM" id="SSF55785">
    <property type="entry name" value="PYP-like sensor domain (PAS domain)"/>
    <property type="match status" value="1"/>
</dbReference>
<keyword evidence="2" id="KW-1185">Reference proteome</keyword>
<evidence type="ECO:0008006" key="3">
    <source>
        <dbReference type="Google" id="ProtNLM"/>
    </source>
</evidence>
<dbReference type="InterPro" id="IPR035965">
    <property type="entry name" value="PAS-like_dom_sf"/>
</dbReference>
<name>C8S4C8_9RHOB</name>
<sequence length="418" mass="46412">MTFNKAIDLSATDAGEEAFGIDEVFFSRTDKRGIIRAGNEVFRRTSGFGWDQLIGAPHRLVRNHDTPKAVFWLLWQTIQAGRPMVAYVKNKSQRGGWYWVLAVIVPTEDGYLSVRIKPSGASFSIVKTIYAEIAALEKAQSLSPDRSCELLFARLAEAGFPTYCQFMHAVLEQEFAVRDSALGRSNMVQVRALATIKQCLRSTLEQQAALMQDFDALQSIPTNMRIIASRLEPSGGPISAISDNYKFASTEITRRLEAFAGADQNLCLTMSDSVGLAFFLAGTSRLLSEVPRQFATEDHSTTPIDVKTEKVYLAEIDKEFVERARVAMLNAEHVSTELNQSSSEIRRMMLGLDTIRVMGRVESGRLGADGVGLSSTIDQLDLRHADIAQRLQVLMDLSATIKVAINAYQRQAQTRMID</sequence>